<proteinExistence type="predicted"/>
<gene>
    <name evidence="1" type="ordered locus">Sput200_3210</name>
</gene>
<dbReference type="KEGG" id="shp:Sput200_3210"/>
<dbReference type="AlphaFoldDB" id="E6XM55"/>
<accession>E6XM55</accession>
<dbReference type="EMBL" id="CP002457">
    <property type="protein sequence ID" value="ADV55606.1"/>
    <property type="molecule type" value="Genomic_DNA"/>
</dbReference>
<evidence type="ECO:0000313" key="2">
    <source>
        <dbReference type="Proteomes" id="UP000008209"/>
    </source>
</evidence>
<name>E6XM55_SHEP2</name>
<sequence>MGGTLNFLNHKNFERFLSYSFAHFPDGVFNKKLISYLYTNS</sequence>
<organism evidence="1 2">
    <name type="scientific">Shewanella putrefaciens (strain 200)</name>
    <dbReference type="NCBI Taxonomy" id="399804"/>
    <lineage>
        <taxon>Bacteria</taxon>
        <taxon>Pseudomonadati</taxon>
        <taxon>Pseudomonadota</taxon>
        <taxon>Gammaproteobacteria</taxon>
        <taxon>Alteromonadales</taxon>
        <taxon>Shewanellaceae</taxon>
        <taxon>Shewanella</taxon>
    </lineage>
</organism>
<protein>
    <submittedName>
        <fullName evidence="1">Uncharacterized protein</fullName>
    </submittedName>
</protein>
<dbReference type="PATRIC" id="fig|399804.5.peg.3320"/>
<dbReference type="HOGENOM" id="CLU_3276583_0_0_6"/>
<reference evidence="1 2" key="1">
    <citation type="submission" date="2011-01" db="EMBL/GenBank/DDBJ databases">
        <title>Complete sequence of Shewanella putrefaciens 200.</title>
        <authorList>
            <consortium name="US DOE Joint Genome Institute"/>
            <person name="Lucas S."/>
            <person name="Copeland A."/>
            <person name="Lapidus A."/>
            <person name="Cheng J.-F."/>
            <person name="Bruce D."/>
            <person name="Goodwin L."/>
            <person name="Pitluck S."/>
            <person name="Munk A.C."/>
            <person name="Detter J.C."/>
            <person name="Han C."/>
            <person name="Tapia R."/>
            <person name="Land M."/>
            <person name="Hauser L."/>
            <person name="Chang Y.-J."/>
            <person name="Jeffries C."/>
            <person name="Kyrpides N."/>
            <person name="Ivanova N."/>
            <person name="Mikhailova N."/>
            <person name="Kolker E."/>
            <person name="Lawrence C."/>
            <person name="McCue L.A."/>
            <person name="DiChristina T."/>
            <person name="Nealson K."/>
            <person name="Fredrickson J.K."/>
            <person name="Woyke T."/>
        </authorList>
    </citation>
    <scope>NUCLEOTIDE SEQUENCE [LARGE SCALE GENOMIC DNA]</scope>
    <source>
        <strain evidence="1 2">200</strain>
    </source>
</reference>
<dbReference type="Proteomes" id="UP000008209">
    <property type="component" value="Chromosome"/>
</dbReference>
<evidence type="ECO:0000313" key="1">
    <source>
        <dbReference type="EMBL" id="ADV55606.1"/>
    </source>
</evidence>